<dbReference type="Proteomes" id="UP001152747">
    <property type="component" value="Unassembled WGS sequence"/>
</dbReference>
<evidence type="ECO:0000313" key="4">
    <source>
        <dbReference type="Proteomes" id="UP001152747"/>
    </source>
</evidence>
<dbReference type="EMBL" id="CANHGI010000003">
    <property type="protein sequence ID" value="CAI5446519.1"/>
    <property type="molecule type" value="Genomic_DNA"/>
</dbReference>
<evidence type="ECO:0000313" key="3">
    <source>
        <dbReference type="EMBL" id="CAI5446519.1"/>
    </source>
</evidence>
<dbReference type="AlphaFoldDB" id="A0A9P1IJB6"/>
<evidence type="ECO:0000256" key="1">
    <source>
        <dbReference type="SAM" id="Coils"/>
    </source>
</evidence>
<organism evidence="3 4">
    <name type="scientific">Caenorhabditis angaria</name>
    <dbReference type="NCBI Taxonomy" id="860376"/>
    <lineage>
        <taxon>Eukaryota</taxon>
        <taxon>Metazoa</taxon>
        <taxon>Ecdysozoa</taxon>
        <taxon>Nematoda</taxon>
        <taxon>Chromadorea</taxon>
        <taxon>Rhabditida</taxon>
        <taxon>Rhabditina</taxon>
        <taxon>Rhabditomorpha</taxon>
        <taxon>Rhabditoidea</taxon>
        <taxon>Rhabditidae</taxon>
        <taxon>Peloderinae</taxon>
        <taxon>Caenorhabditis</taxon>
    </lineage>
</organism>
<comment type="caution">
    <text evidence="3">The sequence shown here is derived from an EMBL/GenBank/DDBJ whole genome shotgun (WGS) entry which is preliminary data.</text>
</comment>
<feature type="region of interest" description="Disordered" evidence="2">
    <location>
        <begin position="1"/>
        <end position="20"/>
    </location>
</feature>
<keyword evidence="1" id="KW-0175">Coiled coil</keyword>
<proteinExistence type="predicted"/>
<feature type="coiled-coil region" evidence="1">
    <location>
        <begin position="227"/>
        <end position="254"/>
    </location>
</feature>
<keyword evidence="4" id="KW-1185">Reference proteome</keyword>
<gene>
    <name evidence="3" type="ORF">CAMP_LOCUS9156</name>
</gene>
<reference evidence="3" key="1">
    <citation type="submission" date="2022-11" db="EMBL/GenBank/DDBJ databases">
        <authorList>
            <person name="Kikuchi T."/>
        </authorList>
    </citation>
    <scope>NUCLEOTIDE SEQUENCE</scope>
    <source>
        <strain evidence="3">PS1010</strain>
    </source>
</reference>
<evidence type="ECO:0000256" key="2">
    <source>
        <dbReference type="SAM" id="MobiDB-lite"/>
    </source>
</evidence>
<feature type="compositionally biased region" description="Polar residues" evidence="2">
    <location>
        <begin position="1"/>
        <end position="11"/>
    </location>
</feature>
<accession>A0A9P1IJB6</accession>
<sequence length="322" mass="38181">MPTTEKSSSHLPNPDDSIDFEGAKHVERILEINAKREARKRKIEDVYGELMSKEHKEHKRKMRTWSVFVPHSEEEKVDRSLNGIECGKLKEKEYIQLVFRKKTDYETFTARNPDLLCSEDCKMVLMNVNKLWGEVSIKKKLIQKWPVLSVDKRAGEEKCIVEFENPEFVTIAMKYFNSRNVYLCGDHAYPNRAIPFFEQPRHVETTGDDNFVEKIMDVSDRACCEHLENLFKLKDKYERRKRTLIEEIEEEYQEDISLELKKFKHEEQVQNDIKEFEKKMGNWKCPGMQQPPEYAKSKWPKVKKELLTAYKVFEGEETPSTQ</sequence>
<protein>
    <submittedName>
        <fullName evidence="3">Uncharacterized protein</fullName>
    </submittedName>
</protein>
<name>A0A9P1IJB6_9PELO</name>